<name>A0A3L8Q996_CHLGU</name>
<reference evidence="2 3" key="1">
    <citation type="journal article" date="2018" name="Proc. R. Soc. B">
        <title>A non-coding region near Follistatin controls head colour polymorphism in the Gouldian finch.</title>
        <authorList>
            <person name="Toomey M.B."/>
            <person name="Marques C.I."/>
            <person name="Andrade P."/>
            <person name="Araujo P.M."/>
            <person name="Sabatino S."/>
            <person name="Gazda M.A."/>
            <person name="Afonso S."/>
            <person name="Lopes R.J."/>
            <person name="Corbo J.C."/>
            <person name="Carneiro M."/>
        </authorList>
    </citation>
    <scope>NUCLEOTIDE SEQUENCE [LARGE SCALE GENOMIC DNA]</scope>
    <source>
        <strain evidence="2">Red01</strain>
        <tissue evidence="2">Muscle</tissue>
    </source>
</reference>
<dbReference type="EMBL" id="QUSF01001744">
    <property type="protein sequence ID" value="RLV63895.1"/>
    <property type="molecule type" value="Genomic_DNA"/>
</dbReference>
<protein>
    <submittedName>
        <fullName evidence="2">Uncharacterized protein</fullName>
    </submittedName>
</protein>
<keyword evidence="3" id="KW-1185">Reference proteome</keyword>
<accession>A0A3L8Q996</accession>
<dbReference type="AlphaFoldDB" id="A0A3L8Q996"/>
<evidence type="ECO:0000313" key="2">
    <source>
        <dbReference type="EMBL" id="RLV63895.1"/>
    </source>
</evidence>
<feature type="compositionally biased region" description="Polar residues" evidence="1">
    <location>
        <begin position="140"/>
        <end position="161"/>
    </location>
</feature>
<sequence length="395" mass="42913">MWRLFSSTSGSFCLTRWRLSSCSPSSATLSACFFLSAAAVASCCSVASSRSRRSFWNSASRFLLSSSCAEVAPPASSSRSLSSSSSRDSSERCFSTLARPVLSASSSSSSSSIRACTPRSLGHFNPAQLDPTQLAGDHSGQPNLLETQPSPTSQRLFNPTKTNPAKASACSSSILLFCWWISNSFLWKKRGQVHPDLLLLFQGAFKLYRNTEMGRNLKFCSSLPQKFLSRAWGGTSHTHIVHLLFQLDFALSQGVDLVFLSLQVVQCLLVGFLQSLLLLGQFGDGLVQPRHLLCQVLDLWEKCPASRSVPVACFSFSTLARVSSRSSMSFFSSEHSSSSFLFLAVSSAFISSSSSSRSVSSFTLASSWILFLISWSQRSSASFRLSCSCFGVDSN</sequence>
<feature type="region of interest" description="Disordered" evidence="1">
    <location>
        <begin position="127"/>
        <end position="161"/>
    </location>
</feature>
<dbReference type="Proteomes" id="UP000276834">
    <property type="component" value="Unassembled WGS sequence"/>
</dbReference>
<gene>
    <name evidence="2" type="ORF">DV515_00017807</name>
</gene>
<evidence type="ECO:0000313" key="3">
    <source>
        <dbReference type="Proteomes" id="UP000276834"/>
    </source>
</evidence>
<dbReference type="PROSITE" id="PS51257">
    <property type="entry name" value="PROKAR_LIPOPROTEIN"/>
    <property type="match status" value="1"/>
</dbReference>
<organism evidence="2 3">
    <name type="scientific">Chloebia gouldiae</name>
    <name type="common">Gouldian finch</name>
    <name type="synonym">Erythrura gouldiae</name>
    <dbReference type="NCBI Taxonomy" id="44316"/>
    <lineage>
        <taxon>Eukaryota</taxon>
        <taxon>Metazoa</taxon>
        <taxon>Chordata</taxon>
        <taxon>Craniata</taxon>
        <taxon>Vertebrata</taxon>
        <taxon>Euteleostomi</taxon>
        <taxon>Archelosauria</taxon>
        <taxon>Archosauria</taxon>
        <taxon>Dinosauria</taxon>
        <taxon>Saurischia</taxon>
        <taxon>Theropoda</taxon>
        <taxon>Coelurosauria</taxon>
        <taxon>Aves</taxon>
        <taxon>Neognathae</taxon>
        <taxon>Neoaves</taxon>
        <taxon>Telluraves</taxon>
        <taxon>Australaves</taxon>
        <taxon>Passeriformes</taxon>
        <taxon>Passeroidea</taxon>
        <taxon>Passeridae</taxon>
        <taxon>Chloebia</taxon>
    </lineage>
</organism>
<evidence type="ECO:0000256" key="1">
    <source>
        <dbReference type="SAM" id="MobiDB-lite"/>
    </source>
</evidence>
<comment type="caution">
    <text evidence="2">The sequence shown here is derived from an EMBL/GenBank/DDBJ whole genome shotgun (WGS) entry which is preliminary data.</text>
</comment>
<proteinExistence type="predicted"/>